<sequence length="311" mass="33837">MCFRSVAAGLCDLPLNQRITKQICCCSRVGKAWGGNCEKCPLPGSEAFREICPAGHGYTYSSSDIRMSMRKAEADELPHSSEEQGGKSDGVPDWITKQQLQEVLIGAVTDTRNDLSRGKGESPEDQDPDNVTQEPDRDPVYMVEISPHSPAQPFPGIVGEDAAPIDEPTLFPEISVCSSSPNICGPGTCVNLPGGYTCLCYPGFHQHHSHTYCIDVDECEKNPCSGNGHCVNNQGSYSCLCFPGYTLLATQDTQTCQDLNECKQPNLCRGGQCINTPGSYQCECKTGYILGHREECEVLNMHPCIEITVLT</sequence>
<organism evidence="1 2">
    <name type="scientific">Sphaerodactylus townsendi</name>
    <dbReference type="NCBI Taxonomy" id="933632"/>
    <lineage>
        <taxon>Eukaryota</taxon>
        <taxon>Metazoa</taxon>
        <taxon>Chordata</taxon>
        <taxon>Craniata</taxon>
        <taxon>Vertebrata</taxon>
        <taxon>Euteleostomi</taxon>
        <taxon>Lepidosauria</taxon>
        <taxon>Squamata</taxon>
        <taxon>Bifurcata</taxon>
        <taxon>Gekkota</taxon>
        <taxon>Sphaerodactylidae</taxon>
        <taxon>Sphaerodactylus</taxon>
    </lineage>
</organism>
<dbReference type="Proteomes" id="UP000827872">
    <property type="component" value="Linkage Group LG02"/>
</dbReference>
<gene>
    <name evidence="1" type="ORF">K3G42_030804</name>
</gene>
<dbReference type="EMBL" id="CM037615">
    <property type="protein sequence ID" value="KAH8014649.1"/>
    <property type="molecule type" value="Genomic_DNA"/>
</dbReference>
<protein>
    <submittedName>
        <fullName evidence="1">Uncharacterized protein</fullName>
    </submittedName>
</protein>
<name>A0ACB8G537_9SAUR</name>
<reference evidence="1" key="1">
    <citation type="submission" date="2021-08" db="EMBL/GenBank/DDBJ databases">
        <title>The first chromosome-level gecko genome reveals the dynamic sex chromosomes of Neotropical dwarf geckos (Sphaerodactylidae: Sphaerodactylus).</title>
        <authorList>
            <person name="Pinto B.J."/>
            <person name="Keating S.E."/>
            <person name="Gamble T."/>
        </authorList>
    </citation>
    <scope>NUCLEOTIDE SEQUENCE</scope>
    <source>
        <strain evidence="1">TG3544</strain>
    </source>
</reference>
<evidence type="ECO:0000313" key="2">
    <source>
        <dbReference type="Proteomes" id="UP000827872"/>
    </source>
</evidence>
<accession>A0ACB8G537</accession>
<evidence type="ECO:0000313" key="1">
    <source>
        <dbReference type="EMBL" id="KAH8014649.1"/>
    </source>
</evidence>
<comment type="caution">
    <text evidence="1">The sequence shown here is derived from an EMBL/GenBank/DDBJ whole genome shotgun (WGS) entry which is preliminary data.</text>
</comment>
<keyword evidence="2" id="KW-1185">Reference proteome</keyword>
<proteinExistence type="predicted"/>